<gene>
    <name evidence="5" type="primary">sepF</name>
    <name evidence="7" type="ORF">IAB74_06360</name>
</gene>
<dbReference type="HAMAP" id="MF_01197">
    <property type="entry name" value="SepF"/>
    <property type="match status" value="1"/>
</dbReference>
<comment type="subunit">
    <text evidence="5">Homodimer. Interacts with FtsZ.</text>
</comment>
<evidence type="ECO:0000256" key="3">
    <source>
        <dbReference type="ARBA" id="ARBA00023306"/>
    </source>
</evidence>
<dbReference type="GO" id="GO:0043093">
    <property type="term" value="P:FtsZ-dependent cytokinesis"/>
    <property type="evidence" value="ECO:0007669"/>
    <property type="project" value="UniProtKB-UniRule"/>
</dbReference>
<keyword evidence="5" id="KW-0963">Cytoplasm</keyword>
<dbReference type="GO" id="GO:0000917">
    <property type="term" value="P:division septum assembly"/>
    <property type="evidence" value="ECO:0007669"/>
    <property type="project" value="UniProtKB-KW"/>
</dbReference>
<dbReference type="Pfam" id="PF04472">
    <property type="entry name" value="SepF"/>
    <property type="match status" value="1"/>
</dbReference>
<comment type="similarity">
    <text evidence="5">Belongs to the SepF family.</text>
</comment>
<feature type="compositionally biased region" description="Acidic residues" evidence="6">
    <location>
        <begin position="15"/>
        <end position="35"/>
    </location>
</feature>
<dbReference type="AlphaFoldDB" id="A0A9D0Z309"/>
<comment type="function">
    <text evidence="4 5">Cell division protein that is part of the divisome complex and is recruited early to the Z-ring. Probably stimulates Z-ring formation, perhaps through the cross-linking of FtsZ protofilaments. Its function overlaps with FtsA.</text>
</comment>
<dbReference type="InterPro" id="IPR023052">
    <property type="entry name" value="Cell_div_SepF"/>
</dbReference>
<dbReference type="InterPro" id="IPR038594">
    <property type="entry name" value="SepF-like_sf"/>
</dbReference>
<dbReference type="PANTHER" id="PTHR35798:SF1">
    <property type="entry name" value="CELL DIVISION PROTEIN SEPF"/>
    <property type="match status" value="1"/>
</dbReference>
<evidence type="ECO:0000256" key="6">
    <source>
        <dbReference type="SAM" id="MobiDB-lite"/>
    </source>
</evidence>
<evidence type="ECO:0000256" key="2">
    <source>
        <dbReference type="ARBA" id="ARBA00023210"/>
    </source>
</evidence>
<evidence type="ECO:0000313" key="8">
    <source>
        <dbReference type="Proteomes" id="UP000886796"/>
    </source>
</evidence>
<sequence>MSFWDNVKKFAQPYSDEEYDDEYDEEVDAYEEEPAQEAPAPSRKRRTSPFAGTAAEPAPSYSASTASAPASTASTTSTGFSGQVLNMSSGNKQEVVLFHAKTFDDAAKAASELRKKRAIILNMENVDKALTRRVVDFLSGSVYALDGSVKKVAQSTYLFCPHNMGVVGDLETIQAEAESYV</sequence>
<reference evidence="7" key="1">
    <citation type="submission" date="2020-10" db="EMBL/GenBank/DDBJ databases">
        <authorList>
            <person name="Gilroy R."/>
        </authorList>
    </citation>
    <scope>NUCLEOTIDE SEQUENCE</scope>
    <source>
        <strain evidence="7">13361</strain>
    </source>
</reference>
<protein>
    <recommendedName>
        <fullName evidence="5">Cell division protein SepF</fullName>
    </recommendedName>
</protein>
<name>A0A9D0Z309_9FIRM</name>
<accession>A0A9D0Z309</accession>
<dbReference type="Gene3D" id="3.30.110.150">
    <property type="entry name" value="SepF-like protein"/>
    <property type="match status" value="1"/>
</dbReference>
<dbReference type="EMBL" id="DVFK01000086">
    <property type="protein sequence ID" value="HIQ68112.1"/>
    <property type="molecule type" value="Genomic_DNA"/>
</dbReference>
<organism evidence="7 8">
    <name type="scientific">Candidatus Faecousia excrementigallinarum</name>
    <dbReference type="NCBI Taxonomy" id="2840806"/>
    <lineage>
        <taxon>Bacteria</taxon>
        <taxon>Bacillati</taxon>
        <taxon>Bacillota</taxon>
        <taxon>Clostridia</taxon>
        <taxon>Eubacteriales</taxon>
        <taxon>Oscillospiraceae</taxon>
        <taxon>Faecousia</taxon>
    </lineage>
</organism>
<comment type="caution">
    <text evidence="7">The sequence shown here is derived from an EMBL/GenBank/DDBJ whole genome shotgun (WGS) entry which is preliminary data.</text>
</comment>
<keyword evidence="3 5" id="KW-0131">Cell cycle</keyword>
<keyword evidence="2 5" id="KW-0717">Septation</keyword>
<dbReference type="GO" id="GO:0005737">
    <property type="term" value="C:cytoplasm"/>
    <property type="evidence" value="ECO:0007669"/>
    <property type="project" value="UniProtKB-SubCell"/>
</dbReference>
<dbReference type="PANTHER" id="PTHR35798">
    <property type="entry name" value="CELL DIVISION PROTEIN SEPF"/>
    <property type="match status" value="1"/>
</dbReference>
<reference evidence="7" key="2">
    <citation type="journal article" date="2021" name="PeerJ">
        <title>Extensive microbial diversity within the chicken gut microbiome revealed by metagenomics and culture.</title>
        <authorList>
            <person name="Gilroy R."/>
            <person name="Ravi A."/>
            <person name="Getino M."/>
            <person name="Pursley I."/>
            <person name="Horton D.L."/>
            <person name="Alikhan N.F."/>
            <person name="Baker D."/>
            <person name="Gharbi K."/>
            <person name="Hall N."/>
            <person name="Watson M."/>
            <person name="Adriaenssens E.M."/>
            <person name="Foster-Nyarko E."/>
            <person name="Jarju S."/>
            <person name="Secka A."/>
            <person name="Antonio M."/>
            <person name="Oren A."/>
            <person name="Chaudhuri R.R."/>
            <person name="La Ragione R."/>
            <person name="Hildebrand F."/>
            <person name="Pallen M.J."/>
        </authorList>
    </citation>
    <scope>NUCLEOTIDE SEQUENCE</scope>
    <source>
        <strain evidence="7">13361</strain>
    </source>
</reference>
<feature type="region of interest" description="Disordered" evidence="6">
    <location>
        <begin position="14"/>
        <end position="77"/>
    </location>
</feature>
<evidence type="ECO:0000313" key="7">
    <source>
        <dbReference type="EMBL" id="HIQ68112.1"/>
    </source>
</evidence>
<keyword evidence="1 5" id="KW-0132">Cell division</keyword>
<evidence type="ECO:0000256" key="5">
    <source>
        <dbReference type="HAMAP-Rule" id="MF_01197"/>
    </source>
</evidence>
<dbReference type="InterPro" id="IPR007561">
    <property type="entry name" value="Cell_div_SepF/SepF-rel"/>
</dbReference>
<comment type="subcellular location">
    <subcellularLocation>
        <location evidence="5">Cytoplasm</location>
    </subcellularLocation>
    <text evidence="5">Localizes to the division site, in a FtsZ-dependent manner.</text>
</comment>
<evidence type="ECO:0000256" key="1">
    <source>
        <dbReference type="ARBA" id="ARBA00022618"/>
    </source>
</evidence>
<feature type="compositionally biased region" description="Low complexity" evidence="6">
    <location>
        <begin position="53"/>
        <end position="77"/>
    </location>
</feature>
<proteinExistence type="inferred from homology"/>
<dbReference type="Proteomes" id="UP000886796">
    <property type="component" value="Unassembled WGS sequence"/>
</dbReference>
<evidence type="ECO:0000256" key="4">
    <source>
        <dbReference type="ARBA" id="ARBA00044936"/>
    </source>
</evidence>